<keyword evidence="1" id="KW-0732">Signal</keyword>
<feature type="chain" id="PRO_5042061099" evidence="1">
    <location>
        <begin position="24"/>
        <end position="169"/>
    </location>
</feature>
<gene>
    <name evidence="2" type="ORF">SG35_001535</name>
</gene>
<dbReference type="InterPro" id="IPR029068">
    <property type="entry name" value="Glyas_Bleomycin-R_OHBP_Dase"/>
</dbReference>
<dbReference type="Proteomes" id="UP000032568">
    <property type="component" value="Chromosome"/>
</dbReference>
<dbReference type="AlphaFoldDB" id="A0AAF0C3B3"/>
<dbReference type="EMBL" id="CP059735">
    <property type="protein sequence ID" value="WDD99397.1"/>
    <property type="molecule type" value="Genomic_DNA"/>
</dbReference>
<feature type="signal peptide" evidence="1">
    <location>
        <begin position="1"/>
        <end position="23"/>
    </location>
</feature>
<reference evidence="2 3" key="2">
    <citation type="journal article" date="2022" name="Mar. Drugs">
        <title>Bioassay-Guided Fractionation Leads to the Detection of Cholic Acid Generated by the Rare Thalassomonas sp.</title>
        <authorList>
            <person name="Pheiffer F."/>
            <person name="Schneider Y.K."/>
            <person name="Hansen E.H."/>
            <person name="Andersen J.H."/>
            <person name="Isaksson J."/>
            <person name="Busche T."/>
            <person name="R C."/>
            <person name="Kalinowski J."/>
            <person name="Zyl L.V."/>
            <person name="Trindade M."/>
        </authorList>
    </citation>
    <scope>NUCLEOTIDE SEQUENCE [LARGE SCALE GENOMIC DNA]</scope>
    <source>
        <strain evidence="2 3">A5K-106</strain>
    </source>
</reference>
<evidence type="ECO:0000256" key="1">
    <source>
        <dbReference type="SAM" id="SignalP"/>
    </source>
</evidence>
<accession>A0AAF0C3B3</accession>
<proteinExistence type="predicted"/>
<keyword evidence="3" id="KW-1185">Reference proteome</keyword>
<evidence type="ECO:0000313" key="3">
    <source>
        <dbReference type="Proteomes" id="UP000032568"/>
    </source>
</evidence>
<sequence>MKKVKLKPLILSALFGFSALSQAAAHSAGKAGKNTGCFDDISLPESFIAFDSGFDSELAAWYQQVFQLETVKTFTFPDGNTKGILMKRGHFVVEVFNKKALTEAAEKIPDKPGIMKFGFFTRAKLPQLQTCLQQHGIKAPRIFQDTNLAAGLLLVVDPEGNMFEIISPD</sequence>
<organism evidence="2 3">
    <name type="scientific">Thalassomonas actiniarum</name>
    <dbReference type="NCBI Taxonomy" id="485447"/>
    <lineage>
        <taxon>Bacteria</taxon>
        <taxon>Pseudomonadati</taxon>
        <taxon>Pseudomonadota</taxon>
        <taxon>Gammaproteobacteria</taxon>
        <taxon>Alteromonadales</taxon>
        <taxon>Colwelliaceae</taxon>
        <taxon>Thalassomonas</taxon>
    </lineage>
</organism>
<protein>
    <submittedName>
        <fullName evidence="2">Glyoxalase/bleomycin resistance/dioxygenase family protein</fullName>
    </submittedName>
</protein>
<evidence type="ECO:0000313" key="2">
    <source>
        <dbReference type="EMBL" id="WDD99397.1"/>
    </source>
</evidence>
<dbReference type="Gene3D" id="3.10.180.10">
    <property type="entry name" value="2,3-Dihydroxybiphenyl 1,2-Dioxygenase, domain 1"/>
    <property type="match status" value="1"/>
</dbReference>
<dbReference type="RefSeq" id="WP_044834027.1">
    <property type="nucleotide sequence ID" value="NZ_CP059735.1"/>
</dbReference>
<reference evidence="2 3" key="1">
    <citation type="journal article" date="2015" name="Genome Announc.">
        <title>Draft Genome Sequences of Marine Isolates of Thalassomonas viridans and Thalassomonas actiniarum.</title>
        <authorList>
            <person name="Olonade I."/>
            <person name="van Zyl L.J."/>
            <person name="Trindade M."/>
        </authorList>
    </citation>
    <scope>NUCLEOTIDE SEQUENCE [LARGE SCALE GENOMIC DNA]</scope>
    <source>
        <strain evidence="2 3">A5K-106</strain>
    </source>
</reference>
<name>A0AAF0C3B3_9GAMM</name>
<dbReference type="KEGG" id="tact:SG35_001535"/>
<dbReference type="CDD" id="cd06587">
    <property type="entry name" value="VOC"/>
    <property type="match status" value="1"/>
</dbReference>
<dbReference type="SUPFAM" id="SSF54593">
    <property type="entry name" value="Glyoxalase/Bleomycin resistance protein/Dihydroxybiphenyl dioxygenase"/>
    <property type="match status" value="1"/>
</dbReference>